<evidence type="ECO:0000313" key="2">
    <source>
        <dbReference type="Proteomes" id="UP000176512"/>
    </source>
</evidence>
<accession>A0A1G1YSJ8</accession>
<protein>
    <recommendedName>
        <fullName evidence="3">IrrE N-terminal-like domain-containing protein</fullName>
    </recommendedName>
</protein>
<sequence>MALSQSARKTIEKEANAILAELKITKPPVVASLLFSYIEKKFGPVVEAPISSGSIGNKKIEGFVQSGKGMFIIGWDAKREKSIQDYIKIHEVGHILYNHGDSFRKSVGGYQNSEEICDYFALCVVVNPKMLKRYWKINQNILSLANIFETSPAYISKMLSYQGLSN</sequence>
<name>A0A1G1YSJ8_9BACT</name>
<comment type="caution">
    <text evidence="1">The sequence shown here is derived from an EMBL/GenBank/DDBJ whole genome shotgun (WGS) entry which is preliminary data.</text>
</comment>
<organism evidence="1 2">
    <name type="scientific">Candidatus Buchananbacteria bacterium RIFCSPLOWO2_01_FULL_46_12</name>
    <dbReference type="NCBI Taxonomy" id="1797546"/>
    <lineage>
        <taxon>Bacteria</taxon>
        <taxon>Candidatus Buchananiibacteriota</taxon>
    </lineage>
</organism>
<evidence type="ECO:0000313" key="1">
    <source>
        <dbReference type="EMBL" id="OGY55274.1"/>
    </source>
</evidence>
<gene>
    <name evidence="1" type="ORF">A3A24_02110</name>
</gene>
<evidence type="ECO:0008006" key="3">
    <source>
        <dbReference type="Google" id="ProtNLM"/>
    </source>
</evidence>
<dbReference type="AlphaFoldDB" id="A0A1G1YSJ8"/>
<reference evidence="1 2" key="1">
    <citation type="journal article" date="2016" name="Nat. Commun.">
        <title>Thousands of microbial genomes shed light on interconnected biogeochemical processes in an aquifer system.</title>
        <authorList>
            <person name="Anantharaman K."/>
            <person name="Brown C.T."/>
            <person name="Hug L.A."/>
            <person name="Sharon I."/>
            <person name="Castelle C.J."/>
            <person name="Probst A.J."/>
            <person name="Thomas B.C."/>
            <person name="Singh A."/>
            <person name="Wilkins M.J."/>
            <person name="Karaoz U."/>
            <person name="Brodie E.L."/>
            <person name="Williams K.H."/>
            <person name="Hubbard S.S."/>
            <person name="Banfield J.F."/>
        </authorList>
    </citation>
    <scope>NUCLEOTIDE SEQUENCE [LARGE SCALE GENOMIC DNA]</scope>
</reference>
<dbReference type="EMBL" id="MHIP01000009">
    <property type="protein sequence ID" value="OGY55274.1"/>
    <property type="molecule type" value="Genomic_DNA"/>
</dbReference>
<dbReference type="Gene3D" id="1.10.10.2910">
    <property type="match status" value="1"/>
</dbReference>
<proteinExistence type="predicted"/>
<dbReference type="Proteomes" id="UP000176512">
    <property type="component" value="Unassembled WGS sequence"/>
</dbReference>